<keyword evidence="8 12" id="KW-0274">FAD</keyword>
<keyword evidence="13" id="KW-0449">Lipoprotein</keyword>
<evidence type="ECO:0000256" key="12">
    <source>
        <dbReference type="PIRNR" id="PIRNR006268"/>
    </source>
</evidence>
<keyword evidence="13" id="KW-0732">Signal</keyword>
<evidence type="ECO:0000256" key="10">
    <source>
        <dbReference type="ARBA" id="ARBA00031306"/>
    </source>
</evidence>
<keyword evidence="7 12" id="KW-0479">Metal-binding</keyword>
<keyword evidence="15" id="KW-1185">Reference proteome</keyword>
<comment type="subcellular location">
    <subcellularLocation>
        <location evidence="13">Cell inner membrane</location>
        <topology evidence="13">Lipid-anchor</topology>
        <orientation evidence="13">Periplasmic side</orientation>
    </subcellularLocation>
</comment>
<organism evidence="14 15">
    <name type="scientific">Candidatus Paraluminiphilus aquimaris</name>
    <dbReference type="NCBI Taxonomy" id="2518994"/>
    <lineage>
        <taxon>Bacteria</taxon>
        <taxon>Pseudomonadati</taxon>
        <taxon>Pseudomonadota</taxon>
        <taxon>Gammaproteobacteria</taxon>
        <taxon>Cellvibrionales</taxon>
        <taxon>Halieaceae</taxon>
        <taxon>Candidatus Paraluminiphilus</taxon>
    </lineage>
</organism>
<evidence type="ECO:0000256" key="3">
    <source>
        <dbReference type="ARBA" id="ARBA00011955"/>
    </source>
</evidence>
<evidence type="ECO:0000313" key="14">
    <source>
        <dbReference type="EMBL" id="UZP74800.1"/>
    </source>
</evidence>
<dbReference type="EMBL" id="CP036501">
    <property type="protein sequence ID" value="UZP74800.1"/>
    <property type="molecule type" value="Genomic_DNA"/>
</dbReference>
<gene>
    <name evidence="14" type="ORF">E0F26_08645</name>
</gene>
<keyword evidence="13" id="KW-0472">Membrane</keyword>
<evidence type="ECO:0000256" key="1">
    <source>
        <dbReference type="ARBA" id="ARBA00001946"/>
    </source>
</evidence>
<evidence type="ECO:0000256" key="6">
    <source>
        <dbReference type="ARBA" id="ARBA00022679"/>
    </source>
</evidence>
<evidence type="ECO:0000256" key="7">
    <source>
        <dbReference type="ARBA" id="ARBA00022723"/>
    </source>
</evidence>
<comment type="similarity">
    <text evidence="2 12 13">Belongs to the ApbE family.</text>
</comment>
<dbReference type="PANTHER" id="PTHR30040">
    <property type="entry name" value="THIAMINE BIOSYNTHESIS LIPOPROTEIN APBE"/>
    <property type="match status" value="1"/>
</dbReference>
<sequence length="354" mass="38360">MTSVGKRRPLSITRPAIALAFLLFAAGCSESSSTEKLSGRIFGTSWNLTFHTSPEGLTPDQVESAVMDAFKVVDDSMNNYRDDSTISRLNALDANQVFEVDWDFALVFNTALDIYYATGGAYDPSVSPLVNLWGFGPKGVTQRPSEDALDALEPIIGLEEFAWDLSTRAFVKQHAQAELDFSSIAKGYAVDLASDALLEMGIEHFMLEVGGEVQVRGLSPRGDRWRLAIENPVPARAGAVYAAIAVTDVGIATSGDYRNFFVDKGTRYSHLIDPRTALPIEHDLVSVTVVHPSTMVADAWATALMVVGTEEALRLADLYELGVTLISRDGQQLVSSDNGVMAQWLTTSTGEDAL</sequence>
<comment type="catalytic activity">
    <reaction evidence="11 12 13">
        <text>L-threonyl-[protein] + FAD = FMN-L-threonyl-[protein] + AMP + H(+)</text>
        <dbReference type="Rhea" id="RHEA:36847"/>
        <dbReference type="Rhea" id="RHEA-COMP:11060"/>
        <dbReference type="Rhea" id="RHEA-COMP:11061"/>
        <dbReference type="ChEBI" id="CHEBI:15378"/>
        <dbReference type="ChEBI" id="CHEBI:30013"/>
        <dbReference type="ChEBI" id="CHEBI:57692"/>
        <dbReference type="ChEBI" id="CHEBI:74257"/>
        <dbReference type="ChEBI" id="CHEBI:456215"/>
        <dbReference type="EC" id="2.7.1.180"/>
    </reaction>
</comment>
<keyword evidence="5 12" id="KW-0285">Flavoprotein</keyword>
<evidence type="ECO:0000256" key="8">
    <source>
        <dbReference type="ARBA" id="ARBA00022827"/>
    </source>
</evidence>
<dbReference type="PANTHER" id="PTHR30040:SF2">
    <property type="entry name" value="FAD:PROTEIN FMN TRANSFERASE"/>
    <property type="match status" value="1"/>
</dbReference>
<keyword evidence="9 12" id="KW-0460">Magnesium</keyword>
<dbReference type="Pfam" id="PF02424">
    <property type="entry name" value="ApbE"/>
    <property type="match status" value="1"/>
</dbReference>
<comment type="function">
    <text evidence="13">Flavin transferase that catalyzes the transfer of the FMN moiety of FAD and its covalent binding to the hydroxyl group of a threonine residue in a target flavoprotein.</text>
</comment>
<evidence type="ECO:0000256" key="13">
    <source>
        <dbReference type="RuleBase" id="RU363002"/>
    </source>
</evidence>
<evidence type="ECO:0000256" key="5">
    <source>
        <dbReference type="ARBA" id="ARBA00022630"/>
    </source>
</evidence>
<dbReference type="InterPro" id="IPR003374">
    <property type="entry name" value="ApbE-like_sf"/>
</dbReference>
<keyword evidence="6 12" id="KW-0808">Transferase</keyword>
<dbReference type="Proteomes" id="UP001317963">
    <property type="component" value="Chromosome"/>
</dbReference>
<evidence type="ECO:0000256" key="2">
    <source>
        <dbReference type="ARBA" id="ARBA00008282"/>
    </source>
</evidence>
<evidence type="ECO:0000256" key="11">
    <source>
        <dbReference type="ARBA" id="ARBA00048540"/>
    </source>
</evidence>
<comment type="cofactor">
    <cofactor evidence="1 13">
        <name>Mg(2+)</name>
        <dbReference type="ChEBI" id="CHEBI:18420"/>
    </cofactor>
</comment>
<evidence type="ECO:0000313" key="15">
    <source>
        <dbReference type="Proteomes" id="UP001317963"/>
    </source>
</evidence>
<dbReference type="EC" id="2.7.1.180" evidence="3 12"/>
<keyword evidence="13" id="KW-1003">Cell membrane</keyword>
<dbReference type="SUPFAM" id="SSF143631">
    <property type="entry name" value="ApbE-like"/>
    <property type="match status" value="1"/>
</dbReference>
<feature type="chain" id="PRO_5045014370" description="FAD:protein FMN transferase" evidence="13">
    <location>
        <begin position="26"/>
        <end position="354"/>
    </location>
</feature>
<feature type="signal peptide" evidence="13">
    <location>
        <begin position="1"/>
        <end position="25"/>
    </location>
</feature>
<reference evidence="14 15" key="1">
    <citation type="submission" date="2019-02" db="EMBL/GenBank/DDBJ databases">
        <title>Halieaceae_genomes.</title>
        <authorList>
            <person name="Li S.-H."/>
        </authorList>
    </citation>
    <scope>NUCLEOTIDE SEQUENCE [LARGE SCALE GENOMIC DNA]</scope>
    <source>
        <strain evidence="14 15">JH123</strain>
    </source>
</reference>
<dbReference type="PROSITE" id="PS51257">
    <property type="entry name" value="PROKAR_LIPOPROTEIN"/>
    <property type="match status" value="1"/>
</dbReference>
<dbReference type="InterPro" id="IPR024932">
    <property type="entry name" value="ApbE"/>
</dbReference>
<evidence type="ECO:0000256" key="9">
    <source>
        <dbReference type="ARBA" id="ARBA00022842"/>
    </source>
</evidence>
<protein>
    <recommendedName>
        <fullName evidence="4 12">FAD:protein FMN transferase</fullName>
        <ecNumber evidence="3 12">2.7.1.180</ecNumber>
    </recommendedName>
    <alternativeName>
        <fullName evidence="10 12">Flavin transferase</fullName>
    </alternativeName>
</protein>
<proteinExistence type="inferred from homology"/>
<accession>A0ABY6Q7C2</accession>
<dbReference type="PIRSF" id="PIRSF006268">
    <property type="entry name" value="ApbE"/>
    <property type="match status" value="1"/>
</dbReference>
<dbReference type="GO" id="GO:0016740">
    <property type="term" value="F:transferase activity"/>
    <property type="evidence" value="ECO:0007669"/>
    <property type="project" value="UniProtKB-KW"/>
</dbReference>
<name>A0ABY6Q7C2_9GAMM</name>
<keyword evidence="13" id="KW-0997">Cell inner membrane</keyword>
<dbReference type="Gene3D" id="3.10.520.10">
    <property type="entry name" value="ApbE-like domains"/>
    <property type="match status" value="1"/>
</dbReference>
<evidence type="ECO:0000256" key="4">
    <source>
        <dbReference type="ARBA" id="ARBA00016337"/>
    </source>
</evidence>